<dbReference type="PANTHER" id="PTHR36775:SF1">
    <property type="entry name" value="LYR MOTIF PROTEIN"/>
    <property type="match status" value="1"/>
</dbReference>
<proteinExistence type="predicted"/>
<gene>
    <name evidence="2" type="ORF">M6B38_103090</name>
</gene>
<feature type="compositionally biased region" description="Acidic residues" evidence="1">
    <location>
        <begin position="206"/>
        <end position="215"/>
    </location>
</feature>
<name>A0AAX6G6F2_IRIPA</name>
<feature type="compositionally biased region" description="Basic and acidic residues" evidence="1">
    <location>
        <begin position="150"/>
        <end position="166"/>
    </location>
</feature>
<feature type="compositionally biased region" description="Gly residues" evidence="1">
    <location>
        <begin position="167"/>
        <end position="181"/>
    </location>
</feature>
<comment type="caution">
    <text evidence="2">The sequence shown here is derived from an EMBL/GenBank/DDBJ whole genome shotgun (WGS) entry which is preliminary data.</text>
</comment>
<sequence length="262" mass="28496">MTPRSAASSRHAVDSCTIQLHAWKPFHHIDPSPKKPCRSDRSTNPYSEALDLSRLSLLEDPPPPPPPSHRTDHSFRWFAARKRRRRGSRSVSGRSSDRSGTHRRRSSAAAYATCSDFPLAAGGTDSSGELFANGEGSWGSDVSEARAFSSRREMGREVGAMEREILHGGGAGQGGGGGGGVELPPPGNESGYGSEPGYRGDGEFGYGDEFDEEDEDGRHLFWGDRFGAGGGVDADRMEIVGENNFLEQKTHHRCRRKKHMGE</sequence>
<keyword evidence="3" id="KW-1185">Reference proteome</keyword>
<organism evidence="2 3">
    <name type="scientific">Iris pallida</name>
    <name type="common">Sweet iris</name>
    <dbReference type="NCBI Taxonomy" id="29817"/>
    <lineage>
        <taxon>Eukaryota</taxon>
        <taxon>Viridiplantae</taxon>
        <taxon>Streptophyta</taxon>
        <taxon>Embryophyta</taxon>
        <taxon>Tracheophyta</taxon>
        <taxon>Spermatophyta</taxon>
        <taxon>Magnoliopsida</taxon>
        <taxon>Liliopsida</taxon>
        <taxon>Asparagales</taxon>
        <taxon>Iridaceae</taxon>
        <taxon>Iridoideae</taxon>
        <taxon>Irideae</taxon>
        <taxon>Iris</taxon>
    </lineage>
</organism>
<evidence type="ECO:0000313" key="3">
    <source>
        <dbReference type="Proteomes" id="UP001140949"/>
    </source>
</evidence>
<feature type="compositionally biased region" description="Basic residues" evidence="1">
    <location>
        <begin position="79"/>
        <end position="88"/>
    </location>
</feature>
<reference evidence="2" key="1">
    <citation type="journal article" date="2023" name="GigaByte">
        <title>Genome assembly of the bearded iris, Iris pallida Lam.</title>
        <authorList>
            <person name="Bruccoleri R.E."/>
            <person name="Oakeley E.J."/>
            <person name="Faust A.M.E."/>
            <person name="Altorfer M."/>
            <person name="Dessus-Babus S."/>
            <person name="Burckhardt D."/>
            <person name="Oertli M."/>
            <person name="Naumann U."/>
            <person name="Petersen F."/>
            <person name="Wong J."/>
        </authorList>
    </citation>
    <scope>NUCLEOTIDE SEQUENCE</scope>
    <source>
        <strain evidence="2">GSM-AAB239-AS_SAM_17_03QT</strain>
    </source>
</reference>
<dbReference type="Proteomes" id="UP001140949">
    <property type="component" value="Unassembled WGS sequence"/>
</dbReference>
<protein>
    <submittedName>
        <fullName evidence="2">Alanine and glycine-rich protein</fullName>
    </submittedName>
</protein>
<dbReference type="PANTHER" id="PTHR36775">
    <property type="entry name" value="LYR MOTIF PROTEIN"/>
    <property type="match status" value="1"/>
</dbReference>
<dbReference type="AlphaFoldDB" id="A0AAX6G6F2"/>
<evidence type="ECO:0000256" key="1">
    <source>
        <dbReference type="SAM" id="MobiDB-lite"/>
    </source>
</evidence>
<reference evidence="2" key="2">
    <citation type="submission" date="2023-04" db="EMBL/GenBank/DDBJ databases">
        <authorList>
            <person name="Bruccoleri R.E."/>
            <person name="Oakeley E.J."/>
            <person name="Faust A.-M."/>
            <person name="Dessus-Babus S."/>
            <person name="Altorfer M."/>
            <person name="Burckhardt D."/>
            <person name="Oertli M."/>
            <person name="Naumann U."/>
            <person name="Petersen F."/>
            <person name="Wong J."/>
        </authorList>
    </citation>
    <scope>NUCLEOTIDE SEQUENCE</scope>
    <source>
        <strain evidence="2">GSM-AAB239-AS_SAM_17_03QT</strain>
        <tissue evidence="2">Leaf</tissue>
    </source>
</reference>
<evidence type="ECO:0000313" key="2">
    <source>
        <dbReference type="EMBL" id="KAJ6824259.1"/>
    </source>
</evidence>
<accession>A0AAX6G6F2</accession>
<feature type="compositionally biased region" description="Basic and acidic residues" evidence="1">
    <location>
        <begin position="27"/>
        <end position="41"/>
    </location>
</feature>
<dbReference type="EMBL" id="JANAVB010022397">
    <property type="protein sequence ID" value="KAJ6824259.1"/>
    <property type="molecule type" value="Genomic_DNA"/>
</dbReference>
<feature type="region of interest" description="Disordered" evidence="1">
    <location>
        <begin position="25"/>
        <end position="217"/>
    </location>
</feature>